<protein>
    <submittedName>
        <fullName evidence="1">Uncharacterized protein</fullName>
    </submittedName>
</protein>
<dbReference type="EMBL" id="JAJHPV010000012">
    <property type="protein sequence ID" value="MCC6070767.1"/>
    <property type="molecule type" value="Genomic_DNA"/>
</dbReference>
<dbReference type="SUPFAM" id="SSF56281">
    <property type="entry name" value="Metallo-hydrolase/oxidoreductase"/>
    <property type="match status" value="1"/>
</dbReference>
<evidence type="ECO:0000313" key="1">
    <source>
        <dbReference type="EMBL" id="MCC6070767.1"/>
    </source>
</evidence>
<evidence type="ECO:0000313" key="2">
    <source>
        <dbReference type="Proteomes" id="UP001198701"/>
    </source>
</evidence>
<dbReference type="Proteomes" id="UP001198701">
    <property type="component" value="Unassembled WGS sequence"/>
</dbReference>
<sequence>MSVLMESLGESAIYLGDLCHHPPHFEHLDWISSFETDPQVTLESRARLFEMAVQKAALVICPHATYPGMGRVRRVAGGYAWKAAGGASNGG</sequence>
<accession>A0ABS8ISG7</accession>
<name>A0ABS8ISG7_9BURK</name>
<gene>
    <name evidence="1" type="ORF">LMJ30_07350</name>
</gene>
<organism evidence="1 2">
    <name type="scientific">Massilia agrisoli</name>
    <dbReference type="NCBI Taxonomy" id="2892444"/>
    <lineage>
        <taxon>Bacteria</taxon>
        <taxon>Pseudomonadati</taxon>
        <taxon>Pseudomonadota</taxon>
        <taxon>Betaproteobacteria</taxon>
        <taxon>Burkholderiales</taxon>
        <taxon>Oxalobacteraceae</taxon>
        <taxon>Telluria group</taxon>
        <taxon>Massilia</taxon>
    </lineage>
</organism>
<dbReference type="Gene3D" id="3.60.15.10">
    <property type="entry name" value="Ribonuclease Z/Hydroxyacylglutathione hydrolase-like"/>
    <property type="match status" value="1"/>
</dbReference>
<comment type="caution">
    <text evidence="1">The sequence shown here is derived from an EMBL/GenBank/DDBJ whole genome shotgun (WGS) entry which is preliminary data.</text>
</comment>
<dbReference type="RefSeq" id="WP_229431693.1">
    <property type="nucleotide sequence ID" value="NZ_JAJHPV010000012.1"/>
</dbReference>
<keyword evidence="2" id="KW-1185">Reference proteome</keyword>
<dbReference type="InterPro" id="IPR036866">
    <property type="entry name" value="RibonucZ/Hydroxyglut_hydro"/>
</dbReference>
<proteinExistence type="predicted"/>
<reference evidence="1 2" key="1">
    <citation type="submission" date="2021-11" db="EMBL/GenBank/DDBJ databases">
        <authorList>
            <person name="Huq M.A."/>
        </authorList>
    </citation>
    <scope>NUCLEOTIDE SEQUENCE [LARGE SCALE GENOMIC DNA]</scope>
    <source>
        <strain evidence="1 2">MAHUQ-52</strain>
    </source>
</reference>